<evidence type="ECO:0000256" key="1">
    <source>
        <dbReference type="SAM" id="MobiDB-lite"/>
    </source>
</evidence>
<dbReference type="EMBL" id="QCYY01001225">
    <property type="protein sequence ID" value="ROT79556.1"/>
    <property type="molecule type" value="Genomic_DNA"/>
</dbReference>
<evidence type="ECO:0000313" key="3">
    <source>
        <dbReference type="Proteomes" id="UP000283509"/>
    </source>
</evidence>
<accession>A0A423TSV5</accession>
<feature type="compositionally biased region" description="Basic residues" evidence="1">
    <location>
        <begin position="7"/>
        <end position="19"/>
    </location>
</feature>
<feature type="region of interest" description="Disordered" evidence="1">
    <location>
        <begin position="460"/>
        <end position="483"/>
    </location>
</feature>
<proteinExistence type="predicted"/>
<feature type="compositionally biased region" description="Low complexity" evidence="1">
    <location>
        <begin position="358"/>
        <end position="367"/>
    </location>
</feature>
<keyword evidence="3" id="KW-1185">Reference proteome</keyword>
<feature type="compositionally biased region" description="Pro residues" evidence="1">
    <location>
        <begin position="460"/>
        <end position="474"/>
    </location>
</feature>
<feature type="compositionally biased region" description="Gly residues" evidence="1">
    <location>
        <begin position="121"/>
        <end position="132"/>
    </location>
</feature>
<feature type="compositionally biased region" description="Low complexity" evidence="1">
    <location>
        <begin position="386"/>
        <end position="399"/>
    </location>
</feature>
<dbReference type="AlphaFoldDB" id="A0A423TSV5"/>
<name>A0A423TSV5_PENVA</name>
<feature type="compositionally biased region" description="Low complexity" evidence="1">
    <location>
        <begin position="250"/>
        <end position="273"/>
    </location>
</feature>
<feature type="compositionally biased region" description="Basic and acidic residues" evidence="1">
    <location>
        <begin position="289"/>
        <end position="306"/>
    </location>
</feature>
<organism evidence="2 3">
    <name type="scientific">Penaeus vannamei</name>
    <name type="common">Whiteleg shrimp</name>
    <name type="synonym">Litopenaeus vannamei</name>
    <dbReference type="NCBI Taxonomy" id="6689"/>
    <lineage>
        <taxon>Eukaryota</taxon>
        <taxon>Metazoa</taxon>
        <taxon>Ecdysozoa</taxon>
        <taxon>Arthropoda</taxon>
        <taxon>Crustacea</taxon>
        <taxon>Multicrustacea</taxon>
        <taxon>Malacostraca</taxon>
        <taxon>Eumalacostraca</taxon>
        <taxon>Eucarida</taxon>
        <taxon>Decapoda</taxon>
        <taxon>Dendrobranchiata</taxon>
        <taxon>Penaeoidea</taxon>
        <taxon>Penaeidae</taxon>
        <taxon>Penaeus</taxon>
    </lineage>
</organism>
<gene>
    <name evidence="2" type="ORF">C7M84_001718</name>
</gene>
<evidence type="ECO:0000313" key="2">
    <source>
        <dbReference type="EMBL" id="ROT79556.1"/>
    </source>
</evidence>
<feature type="region of interest" description="Disordered" evidence="1">
    <location>
        <begin position="288"/>
        <end position="403"/>
    </location>
</feature>
<feature type="region of interest" description="Disordered" evidence="1">
    <location>
        <begin position="204"/>
        <end position="273"/>
    </location>
</feature>
<feature type="region of interest" description="Disordered" evidence="1">
    <location>
        <begin position="70"/>
        <end position="132"/>
    </location>
</feature>
<protein>
    <submittedName>
        <fullName evidence="2">Uncharacterized protein</fullName>
    </submittedName>
</protein>
<feature type="compositionally biased region" description="Low complexity" evidence="1">
    <location>
        <begin position="307"/>
        <end position="342"/>
    </location>
</feature>
<sequence>MTAMQTRGKKAKSTKKPRTHAHEMFGRARDLPRRGPRPPLTIGDRHGGQVLHAEVLSGVVVAQHPLRHAPGARRSCARPPASPAPASVPSPRTSAAPPLLPYVRGRPARLRLGHGRSAPGRRGGVCGREGGGSVAAVEGRVVGAERVVSVKRVTTWSHHHSRCHAHLHALDSRTARAARPPATWTTAAPAARSLIVPSELGLIRSPSRPRLSGTREHTAPSAPLGARTRTQRRRTTRLLREGRSPTLSDGPRASSPPAHARAAASRPPGGLPAPREVVLVCVSVSLRGGGEEAERETSARGGRGEGRPAATLGGEAEAAEGGPARGPRAATSDSGASGTAVAEGSACGPEGGTRVTASPLSHSLALPPSRPTRRHLSPPAPPPRAPLGSPRALSAAAAATDTSLSWPSKALKKGHLRNLRGILGRTLALLLAGKAARRRGRAVGGAPAASRVFLQGLSPPRVPFLPGAPPPPRRTTPRRQRGP</sequence>
<comment type="caution">
    <text evidence="2">The sequence shown here is derived from an EMBL/GenBank/DDBJ whole genome shotgun (WGS) entry which is preliminary data.</text>
</comment>
<dbReference type="Proteomes" id="UP000283509">
    <property type="component" value="Unassembled WGS sequence"/>
</dbReference>
<reference evidence="2 3" key="2">
    <citation type="submission" date="2019-01" db="EMBL/GenBank/DDBJ databases">
        <title>The decoding of complex shrimp genome reveals the adaptation for benthos swimmer, frequently molting mechanism and breeding impact on genome.</title>
        <authorList>
            <person name="Sun Y."/>
            <person name="Gao Y."/>
            <person name="Yu Y."/>
        </authorList>
    </citation>
    <scope>NUCLEOTIDE SEQUENCE [LARGE SCALE GENOMIC DNA]</scope>
    <source>
        <tissue evidence="2">Muscle</tissue>
    </source>
</reference>
<reference evidence="2 3" key="1">
    <citation type="submission" date="2018-04" db="EMBL/GenBank/DDBJ databases">
        <authorList>
            <person name="Zhang X."/>
            <person name="Yuan J."/>
            <person name="Li F."/>
            <person name="Xiang J."/>
        </authorList>
    </citation>
    <scope>NUCLEOTIDE SEQUENCE [LARGE SCALE GENOMIC DNA]</scope>
    <source>
        <tissue evidence="2">Muscle</tissue>
    </source>
</reference>
<feature type="region of interest" description="Disordered" evidence="1">
    <location>
        <begin position="1"/>
        <end position="45"/>
    </location>
</feature>
<feature type="compositionally biased region" description="Basic and acidic residues" evidence="1">
    <location>
        <begin position="20"/>
        <end position="33"/>
    </location>
</feature>